<feature type="domain" description="RCC1-like" evidence="4">
    <location>
        <begin position="159"/>
        <end position="404"/>
    </location>
</feature>
<dbReference type="InterPro" id="IPR026444">
    <property type="entry name" value="Secre_tail"/>
</dbReference>
<comment type="caution">
    <text evidence="5">The sequence shown here is derived from an EMBL/GenBank/DDBJ whole genome shotgun (WGS) entry which is preliminary data.</text>
</comment>
<dbReference type="EMBL" id="SBKN01000001">
    <property type="protein sequence ID" value="RXR24089.1"/>
    <property type="molecule type" value="Genomic_DNA"/>
</dbReference>
<dbReference type="Proteomes" id="UP000289857">
    <property type="component" value="Unassembled WGS sequence"/>
</dbReference>
<reference evidence="6" key="1">
    <citation type="submission" date="2019-01" db="EMBL/GenBank/DDBJ databases">
        <title>Cytophagaceae bacterium strain CAR-16.</title>
        <authorList>
            <person name="Chen W.-M."/>
        </authorList>
    </citation>
    <scope>NUCLEOTIDE SEQUENCE [LARGE SCALE GENOMIC DNA]</scope>
    <source>
        <strain evidence="6">WWJ-16</strain>
    </source>
</reference>
<dbReference type="PRINTS" id="PR00633">
    <property type="entry name" value="RCCNDNSATION"/>
</dbReference>
<name>A0A4Q1KC56_9FLAO</name>
<evidence type="ECO:0000259" key="4">
    <source>
        <dbReference type="Pfam" id="PF25390"/>
    </source>
</evidence>
<dbReference type="Pfam" id="PF18962">
    <property type="entry name" value="Por_Secre_tail"/>
    <property type="match status" value="1"/>
</dbReference>
<evidence type="ECO:0000259" key="3">
    <source>
        <dbReference type="Pfam" id="PF18962"/>
    </source>
</evidence>
<dbReference type="Gene3D" id="2.130.10.30">
    <property type="entry name" value="Regulator of chromosome condensation 1/beta-lactamase-inhibitor protein II"/>
    <property type="match status" value="2"/>
</dbReference>
<dbReference type="SUPFAM" id="SSF50985">
    <property type="entry name" value="RCC1/BLIP-II"/>
    <property type="match status" value="2"/>
</dbReference>
<accession>A0A4Q1KC56</accession>
<evidence type="ECO:0000313" key="5">
    <source>
        <dbReference type="EMBL" id="RXR24089.1"/>
    </source>
</evidence>
<dbReference type="InterPro" id="IPR058923">
    <property type="entry name" value="RCC1-like_dom"/>
</dbReference>
<dbReference type="InterPro" id="IPR009091">
    <property type="entry name" value="RCC1/BLIP-II"/>
</dbReference>
<proteinExistence type="predicted"/>
<dbReference type="NCBIfam" id="TIGR04183">
    <property type="entry name" value="Por_Secre_tail"/>
    <property type="match status" value="1"/>
</dbReference>
<dbReference type="PANTHER" id="PTHR22870">
    <property type="entry name" value="REGULATOR OF CHROMOSOME CONDENSATION"/>
    <property type="match status" value="1"/>
</dbReference>
<dbReference type="PANTHER" id="PTHR22870:SF408">
    <property type="entry name" value="OS09G0560450 PROTEIN"/>
    <property type="match status" value="1"/>
</dbReference>
<dbReference type="AlphaFoldDB" id="A0A4Q1KC56"/>
<dbReference type="PROSITE" id="PS50012">
    <property type="entry name" value="RCC1_3"/>
    <property type="match status" value="2"/>
</dbReference>
<dbReference type="InterPro" id="IPR051210">
    <property type="entry name" value="Ub_ligase/GEF_domain"/>
</dbReference>
<dbReference type="OrthoDB" id="1081439at2"/>
<gene>
    <name evidence="5" type="ORF">EQG61_01230</name>
</gene>
<organism evidence="5 6">
    <name type="scientific">Flavobacterium stagni</name>
    <dbReference type="NCBI Taxonomy" id="2506421"/>
    <lineage>
        <taxon>Bacteria</taxon>
        <taxon>Pseudomonadati</taxon>
        <taxon>Bacteroidota</taxon>
        <taxon>Flavobacteriia</taxon>
        <taxon>Flavobacteriales</taxon>
        <taxon>Flavobacteriaceae</taxon>
        <taxon>Flavobacterium</taxon>
    </lineage>
</organism>
<evidence type="ECO:0000256" key="1">
    <source>
        <dbReference type="ARBA" id="ARBA00022729"/>
    </source>
</evidence>
<evidence type="ECO:0000313" key="6">
    <source>
        <dbReference type="Proteomes" id="UP000289857"/>
    </source>
</evidence>
<dbReference type="Pfam" id="PF25390">
    <property type="entry name" value="WD40_RLD"/>
    <property type="match status" value="1"/>
</dbReference>
<protein>
    <submittedName>
        <fullName evidence="5">T9SS type A sorting domain-containing protein</fullName>
    </submittedName>
</protein>
<feature type="domain" description="Secretion system C-terminal sorting" evidence="3">
    <location>
        <begin position="422"/>
        <end position="491"/>
    </location>
</feature>
<keyword evidence="1" id="KW-0732">Signal</keyword>
<sequence>MVVVVYFFKLQSIIYNQSFLIHIYAMNRNSAFFLLLCLLLPRMGQAQCYTDFNPGEFYVTVLKSDGTLWGWGFNNYYNLASDLEQNIELTPIQLGTFTDIIGNINGGNNTFVFRSNGTLWGVGQNTNGALGVNSSVDAISNFTQIGSGSWSKVSNRRGFSFFIKNDGTLWGAGVNNSYQMGQGSTTPLSQLSLVQITSASNYVEVVSCASGAGIALRSDGTLWGWGSNSAGLMMQGSSTGVVPLPIQLGTENQWQKISSFGAHILALKTDGSLWSWGEGGYGQTGDGLSPTLFRNTPRRVGTDTWREIATGLFSSYGIKTDGTLWAWGANDYGQLGIGNLIDQPMPVQIGTDTNWDKVKCKSQNFAIASKTDGTLWVWGDNTYGQFGNGTSDNSSTVPVQVPGICLLSSPEVTAASAVLKGYPNPASDIITLDYAAFPEATALVWYDLTGRILRQVPLPHGETQFTEDVSALPVGSYLTALQNKNGQIITQLRVLIAR</sequence>
<keyword evidence="2" id="KW-0677">Repeat</keyword>
<dbReference type="InterPro" id="IPR000408">
    <property type="entry name" value="Reg_chr_condens"/>
</dbReference>
<keyword evidence="6" id="KW-1185">Reference proteome</keyword>
<evidence type="ECO:0000256" key="2">
    <source>
        <dbReference type="ARBA" id="ARBA00022737"/>
    </source>
</evidence>